<evidence type="ECO:0000256" key="1">
    <source>
        <dbReference type="ARBA" id="ARBA00004123"/>
    </source>
</evidence>
<reference evidence="8 9" key="1">
    <citation type="submission" date="2024-10" db="EMBL/GenBank/DDBJ databases">
        <title>Updated reference genomes for cyclostephanoid diatoms.</title>
        <authorList>
            <person name="Roberts W.R."/>
            <person name="Alverson A.J."/>
        </authorList>
    </citation>
    <scope>NUCLEOTIDE SEQUENCE [LARGE SCALE GENOMIC DNA]</scope>
    <source>
        <strain evidence="8 9">AJA228-03</strain>
    </source>
</reference>
<feature type="compositionally biased region" description="Low complexity" evidence="6">
    <location>
        <begin position="1"/>
        <end position="11"/>
    </location>
</feature>
<name>A0ABD3RQS6_9STRA</name>
<evidence type="ECO:0000256" key="2">
    <source>
        <dbReference type="ARBA" id="ARBA00010304"/>
    </source>
</evidence>
<organism evidence="8 9">
    <name type="scientific">Cyclostephanos tholiformis</name>
    <dbReference type="NCBI Taxonomy" id="382380"/>
    <lineage>
        <taxon>Eukaryota</taxon>
        <taxon>Sar</taxon>
        <taxon>Stramenopiles</taxon>
        <taxon>Ochrophyta</taxon>
        <taxon>Bacillariophyta</taxon>
        <taxon>Coscinodiscophyceae</taxon>
        <taxon>Thalassiosirophycidae</taxon>
        <taxon>Stephanodiscales</taxon>
        <taxon>Stephanodiscaceae</taxon>
        <taxon>Cyclostephanos</taxon>
    </lineage>
</organism>
<dbReference type="GO" id="GO:0006281">
    <property type="term" value="P:DNA repair"/>
    <property type="evidence" value="ECO:0007669"/>
    <property type="project" value="UniProtKB-KW"/>
</dbReference>
<dbReference type="EMBL" id="JALLPB020000205">
    <property type="protein sequence ID" value="KAL3815300.1"/>
    <property type="molecule type" value="Genomic_DNA"/>
</dbReference>
<dbReference type="SUPFAM" id="SSF56281">
    <property type="entry name" value="Metallo-hydrolase/oxidoreductase"/>
    <property type="match status" value="1"/>
</dbReference>
<accession>A0ABD3RQS6</accession>
<comment type="subcellular location">
    <subcellularLocation>
        <location evidence="1">Nucleus</location>
    </subcellularLocation>
</comment>
<feature type="compositionally biased region" description="Low complexity" evidence="6">
    <location>
        <begin position="336"/>
        <end position="345"/>
    </location>
</feature>
<feature type="region of interest" description="Disordered" evidence="6">
    <location>
        <begin position="299"/>
        <end position="352"/>
    </location>
</feature>
<dbReference type="CDD" id="cd16273">
    <property type="entry name" value="SNM1A-1C-like_MBL-fold"/>
    <property type="match status" value="1"/>
</dbReference>
<keyword evidence="3" id="KW-0227">DNA damage</keyword>
<dbReference type="Gene3D" id="3.40.50.12650">
    <property type="match status" value="1"/>
</dbReference>
<dbReference type="Pfam" id="PF07522">
    <property type="entry name" value="DRMBL"/>
    <property type="match status" value="1"/>
</dbReference>
<protein>
    <recommendedName>
        <fullName evidence="7">DNA repair metallo-beta-lactamase domain-containing protein</fullName>
    </recommendedName>
</protein>
<dbReference type="PANTHER" id="PTHR23240">
    <property type="entry name" value="DNA CROSS-LINK REPAIR PROTEIN PSO2/SNM1-RELATED"/>
    <property type="match status" value="1"/>
</dbReference>
<dbReference type="PANTHER" id="PTHR23240:SF35">
    <property type="entry name" value="DNA REPAIR METALLO-BETA-LACTAMASE FAMILY PROTEIN-RELATED"/>
    <property type="match status" value="1"/>
</dbReference>
<evidence type="ECO:0000256" key="4">
    <source>
        <dbReference type="ARBA" id="ARBA00023204"/>
    </source>
</evidence>
<dbReference type="InterPro" id="IPR036866">
    <property type="entry name" value="RibonucZ/Hydroxyglut_hydro"/>
</dbReference>
<dbReference type="Proteomes" id="UP001530377">
    <property type="component" value="Unassembled WGS sequence"/>
</dbReference>
<feature type="region of interest" description="Disordered" evidence="6">
    <location>
        <begin position="1"/>
        <end position="29"/>
    </location>
</feature>
<dbReference type="AlphaFoldDB" id="A0ABD3RQS6"/>
<evidence type="ECO:0000313" key="8">
    <source>
        <dbReference type="EMBL" id="KAL3815300.1"/>
    </source>
</evidence>
<dbReference type="InterPro" id="IPR011084">
    <property type="entry name" value="DRMBL"/>
</dbReference>
<evidence type="ECO:0000256" key="5">
    <source>
        <dbReference type="ARBA" id="ARBA00023242"/>
    </source>
</evidence>
<feature type="compositionally biased region" description="Polar residues" evidence="6">
    <location>
        <begin position="322"/>
        <end position="335"/>
    </location>
</feature>
<keyword evidence="9" id="KW-1185">Reference proteome</keyword>
<evidence type="ECO:0000259" key="7">
    <source>
        <dbReference type="Pfam" id="PF07522"/>
    </source>
</evidence>
<keyword evidence="4" id="KW-0234">DNA repair</keyword>
<evidence type="ECO:0000313" key="9">
    <source>
        <dbReference type="Proteomes" id="UP001530377"/>
    </source>
</evidence>
<proteinExistence type="inferred from homology"/>
<comment type="caution">
    <text evidence="8">The sequence shown here is derived from an EMBL/GenBank/DDBJ whole genome shotgun (WGS) entry which is preliminary data.</text>
</comment>
<keyword evidence="5" id="KW-0539">Nucleus</keyword>
<feature type="domain" description="DNA repair metallo-beta-lactamase" evidence="7">
    <location>
        <begin position="586"/>
        <end position="705"/>
    </location>
</feature>
<dbReference type="FunFam" id="3.40.50.12650:FF:000001">
    <property type="entry name" value="DNA cross-link repair 1A"/>
    <property type="match status" value="1"/>
</dbReference>
<gene>
    <name evidence="8" type="ORF">ACHAXA_006802</name>
</gene>
<feature type="compositionally biased region" description="Gly residues" evidence="6">
    <location>
        <begin position="223"/>
        <end position="233"/>
    </location>
</feature>
<dbReference type="Gene3D" id="3.60.15.10">
    <property type="entry name" value="Ribonuclease Z/Hydroxyacylglutathione hydrolase-like"/>
    <property type="match status" value="1"/>
</dbReference>
<evidence type="ECO:0000256" key="3">
    <source>
        <dbReference type="ARBA" id="ARBA00022763"/>
    </source>
</evidence>
<evidence type="ECO:0000256" key="6">
    <source>
        <dbReference type="SAM" id="MobiDB-lite"/>
    </source>
</evidence>
<sequence>MSSSSSSSSLSDFCPFHESDVGAMGGSDHRDGRLVIARREDDDCCVDHPQIAVSHAMLPSQPAQPPPSEARIDDRIIVPSHPSVVDSTMVAVVPAPLSAAPPPPSSSSSLCHTCGTDLSRFASLRSRIAHAKRCHAKYGMGLFGCRHRDDDEAMTTMSEEDEDDDRDGRGTTHAETMVRGGVIEASSPPPTRDEGGGCAVIVRESSMSVNDRPPHDDEDGGEWHAGGGGGGDARGNPAARPKNPSALAAKPSGGSSSLVGRFSILDPAPPPPSPAARTLTSVLMAGARRAAARANDALSLVSRNKSSSSSSLSSSSGEAMVRNSTKSSGDRQVSSRAGGNNWGNNGDRRNGRCPAYKRITGTDFICDGFHYACGTLSSNYFLTHFHFDHYGGISKNWNDGTIYCSLPTANLVIQQLGVDKKYLHPIAMNTPTIIFSRGKPVTVTLLDANHCPGAVMFLFEVGSRRILHVGDFRWDRELMMRMPQLQAFGNSSPRLDEIFLDTTYCDAKYTLPTQEEAILAAIEVVTKEMEISKKEKSMKTLFLFGSYTIGKERIYMSVAESLKSRVYVDGRRYRILSQVFTNERMRLFTTKKSETNLWVVPLGSVNFKQMNDYMEEGNKNKLFTQPYGRVVGFRPTGWTYSAEDKKQRKLPCGRPKPGRNLITSKTSGRFSVHGVPYSEHSSFPELVDCLACLKPLRITPTVSVSKSEEQLRLLLHTLRSKYT</sequence>
<comment type="similarity">
    <text evidence="2">Belongs to the DNA repair metallo-beta-lactamase (DRMBL) family.</text>
</comment>
<dbReference type="GO" id="GO:0005634">
    <property type="term" value="C:nucleus"/>
    <property type="evidence" value="ECO:0007669"/>
    <property type="project" value="UniProtKB-SubCell"/>
</dbReference>
<feature type="region of interest" description="Disordered" evidence="6">
    <location>
        <begin position="153"/>
        <end position="277"/>
    </location>
</feature>
<feature type="compositionally biased region" description="Low complexity" evidence="6">
    <location>
        <begin position="299"/>
        <end position="316"/>
    </location>
</feature>